<dbReference type="InParanoid" id="I1C5F4"/>
<name>I1C5F4_RHIO9</name>
<evidence type="ECO:0000313" key="3">
    <source>
        <dbReference type="Proteomes" id="UP000009138"/>
    </source>
</evidence>
<dbReference type="InterPro" id="IPR037197">
    <property type="entry name" value="WWE_dom_sf"/>
</dbReference>
<evidence type="ECO:0008006" key="4">
    <source>
        <dbReference type="Google" id="ProtNLM"/>
    </source>
</evidence>
<evidence type="ECO:0000256" key="1">
    <source>
        <dbReference type="SAM" id="MobiDB-lite"/>
    </source>
</evidence>
<dbReference type="SUPFAM" id="SSF117839">
    <property type="entry name" value="WWE domain"/>
    <property type="match status" value="1"/>
</dbReference>
<feature type="compositionally biased region" description="Polar residues" evidence="1">
    <location>
        <begin position="1"/>
        <end position="28"/>
    </location>
</feature>
<gene>
    <name evidence="2" type="ORF">RO3G_08389</name>
</gene>
<dbReference type="OrthoDB" id="2257093at2759"/>
<dbReference type="OMA" id="FPTRMYL"/>
<protein>
    <recommendedName>
        <fullName evidence="4">WWE domain-containing protein</fullName>
    </recommendedName>
</protein>
<dbReference type="GeneID" id="93615360"/>
<reference evidence="2 3" key="1">
    <citation type="journal article" date="2009" name="PLoS Genet.">
        <title>Genomic analysis of the basal lineage fungus Rhizopus oryzae reveals a whole-genome duplication.</title>
        <authorList>
            <person name="Ma L.-J."/>
            <person name="Ibrahim A.S."/>
            <person name="Skory C."/>
            <person name="Grabherr M.G."/>
            <person name="Burger G."/>
            <person name="Butler M."/>
            <person name="Elias M."/>
            <person name="Idnurm A."/>
            <person name="Lang B.F."/>
            <person name="Sone T."/>
            <person name="Abe A."/>
            <person name="Calvo S.E."/>
            <person name="Corrochano L.M."/>
            <person name="Engels R."/>
            <person name="Fu J."/>
            <person name="Hansberg W."/>
            <person name="Kim J.-M."/>
            <person name="Kodira C.D."/>
            <person name="Koehrsen M.J."/>
            <person name="Liu B."/>
            <person name="Miranda-Saavedra D."/>
            <person name="O'Leary S."/>
            <person name="Ortiz-Castellanos L."/>
            <person name="Poulter R."/>
            <person name="Rodriguez-Romero J."/>
            <person name="Ruiz-Herrera J."/>
            <person name="Shen Y.-Q."/>
            <person name="Zeng Q."/>
            <person name="Galagan J."/>
            <person name="Birren B.W."/>
            <person name="Cuomo C.A."/>
            <person name="Wickes B.L."/>
        </authorList>
    </citation>
    <scope>NUCLEOTIDE SEQUENCE [LARGE SCALE GENOMIC DNA]</scope>
    <source>
        <strain evidence="3">RA 99-880 / ATCC MYA-4621 / FGSC 9543 / NRRL 43880</strain>
    </source>
</reference>
<dbReference type="VEuPathDB" id="FungiDB:RO3G_08389"/>
<evidence type="ECO:0000313" key="2">
    <source>
        <dbReference type="EMBL" id="EIE83684.1"/>
    </source>
</evidence>
<feature type="region of interest" description="Disordered" evidence="1">
    <location>
        <begin position="1"/>
        <end position="29"/>
    </location>
</feature>
<accession>I1C5F4</accession>
<dbReference type="AlphaFoldDB" id="I1C5F4"/>
<dbReference type="RefSeq" id="XP_067519080.1">
    <property type="nucleotide sequence ID" value="XM_067662979.1"/>
</dbReference>
<keyword evidence="3" id="KW-1185">Reference proteome</keyword>
<dbReference type="EMBL" id="CH476737">
    <property type="protein sequence ID" value="EIE83684.1"/>
    <property type="molecule type" value="Genomic_DNA"/>
</dbReference>
<organism evidence="2 3">
    <name type="scientific">Rhizopus delemar (strain RA 99-880 / ATCC MYA-4621 / FGSC 9543 / NRRL 43880)</name>
    <name type="common">Mucormycosis agent</name>
    <name type="synonym">Rhizopus arrhizus var. delemar</name>
    <dbReference type="NCBI Taxonomy" id="246409"/>
    <lineage>
        <taxon>Eukaryota</taxon>
        <taxon>Fungi</taxon>
        <taxon>Fungi incertae sedis</taxon>
        <taxon>Mucoromycota</taxon>
        <taxon>Mucoromycotina</taxon>
        <taxon>Mucoromycetes</taxon>
        <taxon>Mucorales</taxon>
        <taxon>Mucorineae</taxon>
        <taxon>Rhizopodaceae</taxon>
        <taxon>Rhizopus</taxon>
    </lineage>
</organism>
<dbReference type="Proteomes" id="UP000009138">
    <property type="component" value="Unassembled WGS sequence"/>
</dbReference>
<sequence length="97" mass="11192">MYQYPSSYHNNNGLPLTPSSISPTNSREYTSKEIMADNSDCSPSIESLNDYPQEITWLFFRDNQWVPFQSNNHYKIEQAFTLGDIKGKIKAYTTTIT</sequence>
<proteinExistence type="predicted"/>